<dbReference type="InParanoid" id="A0A1U8Q2A8"/>
<dbReference type="CDD" id="cd01647">
    <property type="entry name" value="RT_LTR"/>
    <property type="match status" value="1"/>
</dbReference>
<dbReference type="Gene3D" id="3.10.10.10">
    <property type="entry name" value="HIV Type 1 Reverse Transcriptase, subunit A, domain 1"/>
    <property type="match status" value="1"/>
</dbReference>
<gene>
    <name evidence="3" type="primary">LOC109114258</name>
</gene>
<dbReference type="Pfam" id="PF00078">
    <property type="entry name" value="RVT_1"/>
    <property type="match status" value="1"/>
</dbReference>
<dbReference type="AlphaFoldDB" id="A0A1U8Q2A8"/>
<protein>
    <submittedName>
        <fullName evidence="3">Uncharacterized protein LOC109114258</fullName>
    </submittedName>
</protein>
<sequence>MVKKANGKWRICIVFTDLNRVCPKDSFPLPRIDHLINAIVGYELLNFMDAFSGYNQIKMHPEDEEKTSFITEHDTYYYKVMPFGLKNAKATYQCLVNKVFKNQVGRNVEADMDDMVVKSLKVEVHTSDLVETFTLWRYNMELNPNKCAFGITSGKFWASSSLNKA</sequence>
<dbReference type="Gene3D" id="3.30.70.270">
    <property type="match status" value="1"/>
</dbReference>
<dbReference type="KEGG" id="nnu:109114258"/>
<organism evidence="2 3">
    <name type="scientific">Nelumbo nucifera</name>
    <name type="common">Sacred lotus</name>
    <dbReference type="NCBI Taxonomy" id="4432"/>
    <lineage>
        <taxon>Eukaryota</taxon>
        <taxon>Viridiplantae</taxon>
        <taxon>Streptophyta</taxon>
        <taxon>Embryophyta</taxon>
        <taxon>Tracheophyta</taxon>
        <taxon>Spermatophyta</taxon>
        <taxon>Magnoliopsida</taxon>
        <taxon>Proteales</taxon>
        <taxon>Nelumbonaceae</taxon>
        <taxon>Nelumbo</taxon>
    </lineage>
</organism>
<dbReference type="PANTHER" id="PTHR24559:SF430">
    <property type="entry name" value="RNA-DIRECTED DNA POLYMERASE"/>
    <property type="match status" value="1"/>
</dbReference>
<dbReference type="PANTHER" id="PTHR24559">
    <property type="entry name" value="TRANSPOSON TY3-I GAG-POL POLYPROTEIN"/>
    <property type="match status" value="1"/>
</dbReference>
<dbReference type="InterPro" id="IPR000477">
    <property type="entry name" value="RT_dom"/>
</dbReference>
<evidence type="ECO:0000313" key="3">
    <source>
        <dbReference type="RefSeq" id="XP_019052151.1"/>
    </source>
</evidence>
<dbReference type="Proteomes" id="UP000189703">
    <property type="component" value="Unplaced"/>
</dbReference>
<feature type="domain" description="Reverse transcriptase" evidence="1">
    <location>
        <begin position="2"/>
        <end position="150"/>
    </location>
</feature>
<dbReference type="InterPro" id="IPR043128">
    <property type="entry name" value="Rev_trsase/Diguanyl_cyclase"/>
</dbReference>
<dbReference type="OMA" id="KWRICIV"/>
<dbReference type="InterPro" id="IPR053134">
    <property type="entry name" value="RNA-dir_DNA_polymerase"/>
</dbReference>
<reference evidence="3" key="1">
    <citation type="submission" date="2025-08" db="UniProtKB">
        <authorList>
            <consortium name="RefSeq"/>
        </authorList>
    </citation>
    <scope>IDENTIFICATION</scope>
</reference>
<proteinExistence type="predicted"/>
<name>A0A1U8Q2A8_NELNU</name>
<keyword evidence="2" id="KW-1185">Reference proteome</keyword>
<dbReference type="OrthoDB" id="101614at2759"/>
<dbReference type="SUPFAM" id="SSF56672">
    <property type="entry name" value="DNA/RNA polymerases"/>
    <property type="match status" value="1"/>
</dbReference>
<dbReference type="STRING" id="4432.A0A1U8Q2A8"/>
<accession>A0A1U8Q2A8</accession>
<evidence type="ECO:0000313" key="2">
    <source>
        <dbReference type="Proteomes" id="UP000189703"/>
    </source>
</evidence>
<dbReference type="RefSeq" id="XP_019052151.1">
    <property type="nucleotide sequence ID" value="XM_019196606.1"/>
</dbReference>
<evidence type="ECO:0000259" key="1">
    <source>
        <dbReference type="Pfam" id="PF00078"/>
    </source>
</evidence>
<dbReference type="GeneID" id="109114258"/>
<dbReference type="InterPro" id="IPR043502">
    <property type="entry name" value="DNA/RNA_pol_sf"/>
</dbReference>